<dbReference type="GO" id="GO:0048278">
    <property type="term" value="P:vesicle docking"/>
    <property type="evidence" value="ECO:0007669"/>
    <property type="project" value="TreeGrafter"/>
</dbReference>
<protein>
    <submittedName>
        <fullName evidence="9">t-SNARE</fullName>
    </submittedName>
</protein>
<comment type="similarity">
    <text evidence="2">Belongs to the syntaxin family.</text>
</comment>
<sequence length="430" mass="48713">MRIRMFRFPDVRDQIVYPYDLKHESARFHSVSLNQRAIPSLNGLDAKHQPAEVNDPQDVGSLVTAHTRNHSETRPISGSSVRYSESLHDSARDQSVIGSTSTATVRQMQLQEEADDLRQQVRQLQQTVDTSNDDMQGMQVAMRRMMEHILSLESQLNSDWARGLTDEPPPMYGELDSNIRTISTLRTRSLNTDVSGSKESKAALAASLDKLTTETTSLTGSIKQKIHRLVGDHRLARNGKIQRTEIDLRRDHLNRIRSKFTGAIQEFQSVERDFKSKFKERAVNRQYKIVKPDATPEEIREVTSGDLGTGTIFAEATLASSNRYAETRSAYREAQERQEELKKIERTLAELAQLYQDMSILIQQQDEAIVSIENTASDVEKTVEKGLEHTENAVDHARRACRLRIIFFWICVVIILIIGLAVGLSIGLKN</sequence>
<evidence type="ECO:0000256" key="6">
    <source>
        <dbReference type="SAM" id="Coils"/>
    </source>
</evidence>
<dbReference type="PANTHER" id="PTHR19957">
    <property type="entry name" value="SYNTAXIN"/>
    <property type="match status" value="1"/>
</dbReference>
<keyword evidence="10" id="KW-1185">Reference proteome</keyword>
<evidence type="ECO:0000313" key="9">
    <source>
        <dbReference type="EMBL" id="THU92692.1"/>
    </source>
</evidence>
<evidence type="ECO:0000256" key="1">
    <source>
        <dbReference type="ARBA" id="ARBA00004211"/>
    </source>
</evidence>
<evidence type="ECO:0000313" key="10">
    <source>
        <dbReference type="Proteomes" id="UP000297245"/>
    </source>
</evidence>
<comment type="subcellular location">
    <subcellularLocation>
        <location evidence="1">Membrane</location>
        <topology evidence="1">Single-pass type IV membrane protein</topology>
    </subcellularLocation>
</comment>
<dbReference type="GO" id="GO:0012505">
    <property type="term" value="C:endomembrane system"/>
    <property type="evidence" value="ECO:0007669"/>
    <property type="project" value="TreeGrafter"/>
</dbReference>
<evidence type="ECO:0000259" key="8">
    <source>
        <dbReference type="PROSITE" id="PS50192"/>
    </source>
</evidence>
<dbReference type="SUPFAM" id="SSF47661">
    <property type="entry name" value="t-snare proteins"/>
    <property type="match status" value="1"/>
</dbReference>
<keyword evidence="5 7" id="KW-0472">Membrane</keyword>
<keyword evidence="6" id="KW-0175">Coiled coil</keyword>
<dbReference type="Pfam" id="PF00804">
    <property type="entry name" value="Syntaxin"/>
    <property type="match status" value="1"/>
</dbReference>
<dbReference type="InterPro" id="IPR045242">
    <property type="entry name" value="Syntaxin"/>
</dbReference>
<dbReference type="EMBL" id="ML179270">
    <property type="protein sequence ID" value="THU92692.1"/>
    <property type="molecule type" value="Genomic_DNA"/>
</dbReference>
<evidence type="ECO:0000256" key="2">
    <source>
        <dbReference type="ARBA" id="ARBA00009063"/>
    </source>
</evidence>
<dbReference type="CDD" id="cd15849">
    <property type="entry name" value="SNARE_Sso1"/>
    <property type="match status" value="1"/>
</dbReference>
<dbReference type="GO" id="GO:0031201">
    <property type="term" value="C:SNARE complex"/>
    <property type="evidence" value="ECO:0007669"/>
    <property type="project" value="TreeGrafter"/>
</dbReference>
<dbReference type="GO" id="GO:0006887">
    <property type="term" value="P:exocytosis"/>
    <property type="evidence" value="ECO:0007669"/>
    <property type="project" value="TreeGrafter"/>
</dbReference>
<gene>
    <name evidence="9" type="ORF">K435DRAFT_967588</name>
</gene>
<dbReference type="PANTHER" id="PTHR19957:SF307">
    <property type="entry name" value="PROTEIN SSO1-RELATED"/>
    <property type="match status" value="1"/>
</dbReference>
<dbReference type="GO" id="GO:0000149">
    <property type="term" value="F:SNARE binding"/>
    <property type="evidence" value="ECO:0007669"/>
    <property type="project" value="TreeGrafter"/>
</dbReference>
<feature type="domain" description="T-SNARE coiled-coil homology" evidence="8">
    <location>
        <begin position="331"/>
        <end position="393"/>
    </location>
</feature>
<dbReference type="GO" id="GO:0006906">
    <property type="term" value="P:vesicle fusion"/>
    <property type="evidence" value="ECO:0007669"/>
    <property type="project" value="TreeGrafter"/>
</dbReference>
<dbReference type="PROSITE" id="PS50192">
    <property type="entry name" value="T_SNARE"/>
    <property type="match status" value="1"/>
</dbReference>
<dbReference type="GO" id="GO:0005886">
    <property type="term" value="C:plasma membrane"/>
    <property type="evidence" value="ECO:0007669"/>
    <property type="project" value="TreeGrafter"/>
</dbReference>
<evidence type="ECO:0000256" key="3">
    <source>
        <dbReference type="ARBA" id="ARBA00022692"/>
    </source>
</evidence>
<organism evidence="9 10">
    <name type="scientific">Dendrothele bispora (strain CBS 962.96)</name>
    <dbReference type="NCBI Taxonomy" id="1314807"/>
    <lineage>
        <taxon>Eukaryota</taxon>
        <taxon>Fungi</taxon>
        <taxon>Dikarya</taxon>
        <taxon>Basidiomycota</taxon>
        <taxon>Agaricomycotina</taxon>
        <taxon>Agaricomycetes</taxon>
        <taxon>Agaricomycetidae</taxon>
        <taxon>Agaricales</taxon>
        <taxon>Agaricales incertae sedis</taxon>
        <taxon>Dendrothele</taxon>
    </lineage>
</organism>
<dbReference type="OrthoDB" id="10255013at2759"/>
<reference evidence="9 10" key="1">
    <citation type="journal article" date="2019" name="Nat. Ecol. Evol.">
        <title>Megaphylogeny resolves global patterns of mushroom evolution.</title>
        <authorList>
            <person name="Varga T."/>
            <person name="Krizsan K."/>
            <person name="Foldi C."/>
            <person name="Dima B."/>
            <person name="Sanchez-Garcia M."/>
            <person name="Sanchez-Ramirez S."/>
            <person name="Szollosi G.J."/>
            <person name="Szarkandi J.G."/>
            <person name="Papp V."/>
            <person name="Albert L."/>
            <person name="Andreopoulos W."/>
            <person name="Angelini C."/>
            <person name="Antonin V."/>
            <person name="Barry K.W."/>
            <person name="Bougher N.L."/>
            <person name="Buchanan P."/>
            <person name="Buyck B."/>
            <person name="Bense V."/>
            <person name="Catcheside P."/>
            <person name="Chovatia M."/>
            <person name="Cooper J."/>
            <person name="Damon W."/>
            <person name="Desjardin D."/>
            <person name="Finy P."/>
            <person name="Geml J."/>
            <person name="Haridas S."/>
            <person name="Hughes K."/>
            <person name="Justo A."/>
            <person name="Karasinski D."/>
            <person name="Kautmanova I."/>
            <person name="Kiss B."/>
            <person name="Kocsube S."/>
            <person name="Kotiranta H."/>
            <person name="LaButti K.M."/>
            <person name="Lechner B.E."/>
            <person name="Liimatainen K."/>
            <person name="Lipzen A."/>
            <person name="Lukacs Z."/>
            <person name="Mihaltcheva S."/>
            <person name="Morgado L.N."/>
            <person name="Niskanen T."/>
            <person name="Noordeloos M.E."/>
            <person name="Ohm R.A."/>
            <person name="Ortiz-Santana B."/>
            <person name="Ovrebo C."/>
            <person name="Racz N."/>
            <person name="Riley R."/>
            <person name="Savchenko A."/>
            <person name="Shiryaev A."/>
            <person name="Soop K."/>
            <person name="Spirin V."/>
            <person name="Szebenyi C."/>
            <person name="Tomsovsky M."/>
            <person name="Tulloss R.E."/>
            <person name="Uehling J."/>
            <person name="Grigoriev I.V."/>
            <person name="Vagvolgyi C."/>
            <person name="Papp T."/>
            <person name="Martin F.M."/>
            <person name="Miettinen O."/>
            <person name="Hibbett D.S."/>
            <person name="Nagy L.G."/>
        </authorList>
    </citation>
    <scope>NUCLEOTIDE SEQUENCE [LARGE SCALE GENOMIC DNA]</scope>
    <source>
        <strain evidence="9 10">CBS 962.96</strain>
    </source>
</reference>
<name>A0A4S8LT62_DENBC</name>
<feature type="coiled-coil region" evidence="6">
    <location>
        <begin position="324"/>
        <end position="361"/>
    </location>
</feature>
<evidence type="ECO:0000256" key="4">
    <source>
        <dbReference type="ARBA" id="ARBA00022989"/>
    </source>
</evidence>
<dbReference type="Gene3D" id="1.20.58.70">
    <property type="match status" value="1"/>
</dbReference>
<dbReference type="GO" id="GO:0006886">
    <property type="term" value="P:intracellular protein transport"/>
    <property type="evidence" value="ECO:0007669"/>
    <property type="project" value="TreeGrafter"/>
</dbReference>
<dbReference type="InterPro" id="IPR010989">
    <property type="entry name" value="SNARE"/>
</dbReference>
<dbReference type="Pfam" id="PF05739">
    <property type="entry name" value="SNARE"/>
    <property type="match status" value="1"/>
</dbReference>
<dbReference type="InterPro" id="IPR006011">
    <property type="entry name" value="Syntaxin_N"/>
</dbReference>
<dbReference type="GO" id="GO:0005484">
    <property type="term" value="F:SNAP receptor activity"/>
    <property type="evidence" value="ECO:0007669"/>
    <property type="project" value="TreeGrafter"/>
</dbReference>
<feature type="coiled-coil region" evidence="6">
    <location>
        <begin position="107"/>
        <end position="134"/>
    </location>
</feature>
<evidence type="ECO:0000256" key="5">
    <source>
        <dbReference type="ARBA" id="ARBA00023136"/>
    </source>
</evidence>
<accession>A0A4S8LT62</accession>
<dbReference type="SMART" id="SM00397">
    <property type="entry name" value="t_SNARE"/>
    <property type="match status" value="1"/>
</dbReference>
<dbReference type="InterPro" id="IPR000727">
    <property type="entry name" value="T_SNARE_dom"/>
</dbReference>
<keyword evidence="4 7" id="KW-1133">Transmembrane helix</keyword>
<proteinExistence type="inferred from homology"/>
<dbReference type="Proteomes" id="UP000297245">
    <property type="component" value="Unassembled WGS sequence"/>
</dbReference>
<evidence type="ECO:0000256" key="7">
    <source>
        <dbReference type="SAM" id="Phobius"/>
    </source>
</evidence>
<dbReference type="AlphaFoldDB" id="A0A4S8LT62"/>
<keyword evidence="3 7" id="KW-0812">Transmembrane</keyword>
<feature type="transmembrane region" description="Helical" evidence="7">
    <location>
        <begin position="406"/>
        <end position="428"/>
    </location>
</feature>